<name>A0AAE0PAK2_SORBR</name>
<reference evidence="3" key="2">
    <citation type="submission" date="2023-07" db="EMBL/GenBank/DDBJ databases">
        <authorList>
            <consortium name="Lawrence Berkeley National Laboratory"/>
            <person name="Haridas S."/>
            <person name="Hensen N."/>
            <person name="Bonometti L."/>
            <person name="Westerberg I."/>
            <person name="Brannstrom I.O."/>
            <person name="Guillou S."/>
            <person name="Cros-Aarteil S."/>
            <person name="Calhoun S."/>
            <person name="Kuo A."/>
            <person name="Mondo S."/>
            <person name="Pangilinan J."/>
            <person name="Riley R."/>
            <person name="LaButti K."/>
            <person name="Andreopoulos B."/>
            <person name="Lipzen A."/>
            <person name="Chen C."/>
            <person name="Yanf M."/>
            <person name="Daum C."/>
            <person name="Ng V."/>
            <person name="Clum A."/>
            <person name="Steindorff A."/>
            <person name="Ohm R."/>
            <person name="Martin F."/>
            <person name="Silar P."/>
            <person name="Natvig D."/>
            <person name="Lalanne C."/>
            <person name="Gautier V."/>
            <person name="Ament-velasquez S.L."/>
            <person name="Kruys A."/>
            <person name="Hutchinson M.I."/>
            <person name="Powell A.J."/>
            <person name="Barry K."/>
            <person name="Miller A.N."/>
            <person name="Grigoriev I.V."/>
            <person name="Debuchy R."/>
            <person name="Gladieux P."/>
            <person name="Thoren M.H."/>
            <person name="Johannesson H."/>
        </authorList>
    </citation>
    <scope>NUCLEOTIDE SEQUENCE</scope>
    <source>
        <strain evidence="3">FGSC 1904</strain>
    </source>
</reference>
<sequence length="365" mass="38938">MTPANPPHRPVPSMMGMKKRPGPNGVNKKTKSTTSLVSSVPCHNCSPPPLPAPAHYGYHPVSQASKNSYTQKLKGMGKKKFALTLTLAILIGISCLSAIILGVLIILGCTKPSFPLQNLHLLEIQNNNKNTNSSSTETYDIRLRVGYFGGCLSVANATTANATANTTANTTAKDPPQTHCLLNLRSHDLNDLAEELWEDFSFPPNSTTQTAVEEAVEQMLPLVIHVQKNALLPALPVVATGLFFVSCVVLLVVSTTSTATAENNKRKRRRRYKACLLVAALLGAGAFGLAVTMTVGVQQAMGSIVWVVNGDGDGLDDGGGGGEVVVERGVILTKLAQLAHLEQELGRDRLMNDVYGRLCPTMCVS</sequence>
<keyword evidence="2" id="KW-1133">Transmembrane helix</keyword>
<feature type="region of interest" description="Disordered" evidence="1">
    <location>
        <begin position="1"/>
        <end position="32"/>
    </location>
</feature>
<evidence type="ECO:0000313" key="4">
    <source>
        <dbReference type="Proteomes" id="UP001281003"/>
    </source>
</evidence>
<evidence type="ECO:0008006" key="5">
    <source>
        <dbReference type="Google" id="ProtNLM"/>
    </source>
</evidence>
<keyword evidence="2" id="KW-0812">Transmembrane</keyword>
<feature type="transmembrane region" description="Helical" evidence="2">
    <location>
        <begin position="230"/>
        <end position="253"/>
    </location>
</feature>
<feature type="transmembrane region" description="Helical" evidence="2">
    <location>
        <begin position="274"/>
        <end position="295"/>
    </location>
</feature>
<feature type="compositionally biased region" description="Pro residues" evidence="1">
    <location>
        <begin position="1"/>
        <end position="10"/>
    </location>
</feature>
<organism evidence="3 4">
    <name type="scientific">Sordaria brevicollis</name>
    <dbReference type="NCBI Taxonomy" id="83679"/>
    <lineage>
        <taxon>Eukaryota</taxon>
        <taxon>Fungi</taxon>
        <taxon>Dikarya</taxon>
        <taxon>Ascomycota</taxon>
        <taxon>Pezizomycotina</taxon>
        <taxon>Sordariomycetes</taxon>
        <taxon>Sordariomycetidae</taxon>
        <taxon>Sordariales</taxon>
        <taxon>Sordariaceae</taxon>
        <taxon>Sordaria</taxon>
    </lineage>
</organism>
<evidence type="ECO:0000256" key="2">
    <source>
        <dbReference type="SAM" id="Phobius"/>
    </source>
</evidence>
<dbReference type="Pfam" id="PF12351">
    <property type="entry name" value="Fig1"/>
    <property type="match status" value="1"/>
</dbReference>
<evidence type="ECO:0000313" key="3">
    <source>
        <dbReference type="EMBL" id="KAK3396417.1"/>
    </source>
</evidence>
<accession>A0AAE0PAK2</accession>
<feature type="transmembrane region" description="Helical" evidence="2">
    <location>
        <begin position="81"/>
        <end position="107"/>
    </location>
</feature>
<reference evidence="3" key="1">
    <citation type="journal article" date="2023" name="Mol. Phylogenet. Evol.">
        <title>Genome-scale phylogeny and comparative genomics of the fungal order Sordariales.</title>
        <authorList>
            <person name="Hensen N."/>
            <person name="Bonometti L."/>
            <person name="Westerberg I."/>
            <person name="Brannstrom I.O."/>
            <person name="Guillou S."/>
            <person name="Cros-Aarteil S."/>
            <person name="Calhoun S."/>
            <person name="Haridas S."/>
            <person name="Kuo A."/>
            <person name="Mondo S."/>
            <person name="Pangilinan J."/>
            <person name="Riley R."/>
            <person name="LaButti K."/>
            <person name="Andreopoulos B."/>
            <person name="Lipzen A."/>
            <person name="Chen C."/>
            <person name="Yan M."/>
            <person name="Daum C."/>
            <person name="Ng V."/>
            <person name="Clum A."/>
            <person name="Steindorff A."/>
            <person name="Ohm R.A."/>
            <person name="Martin F."/>
            <person name="Silar P."/>
            <person name="Natvig D.O."/>
            <person name="Lalanne C."/>
            <person name="Gautier V."/>
            <person name="Ament-Velasquez S.L."/>
            <person name="Kruys A."/>
            <person name="Hutchinson M.I."/>
            <person name="Powell A.J."/>
            <person name="Barry K."/>
            <person name="Miller A.N."/>
            <person name="Grigoriev I.V."/>
            <person name="Debuchy R."/>
            <person name="Gladieux P."/>
            <person name="Hiltunen Thoren M."/>
            <person name="Johannesson H."/>
        </authorList>
    </citation>
    <scope>NUCLEOTIDE SEQUENCE</scope>
    <source>
        <strain evidence="3">FGSC 1904</strain>
    </source>
</reference>
<dbReference type="InterPro" id="IPR033481">
    <property type="entry name" value="Dni1/Fig1"/>
</dbReference>
<dbReference type="GO" id="GO:0016020">
    <property type="term" value="C:membrane"/>
    <property type="evidence" value="ECO:0007669"/>
    <property type="project" value="InterPro"/>
</dbReference>
<proteinExistence type="predicted"/>
<comment type="caution">
    <text evidence="3">The sequence shown here is derived from an EMBL/GenBank/DDBJ whole genome shotgun (WGS) entry which is preliminary data.</text>
</comment>
<dbReference type="EMBL" id="JAUTDP010000009">
    <property type="protein sequence ID" value="KAK3396417.1"/>
    <property type="molecule type" value="Genomic_DNA"/>
</dbReference>
<dbReference type="AlphaFoldDB" id="A0AAE0PAK2"/>
<gene>
    <name evidence="3" type="ORF">B0T20DRAFT_508899</name>
</gene>
<keyword evidence="4" id="KW-1185">Reference proteome</keyword>
<evidence type="ECO:0000256" key="1">
    <source>
        <dbReference type="SAM" id="MobiDB-lite"/>
    </source>
</evidence>
<keyword evidence="2" id="KW-0472">Membrane</keyword>
<dbReference type="Proteomes" id="UP001281003">
    <property type="component" value="Unassembled WGS sequence"/>
</dbReference>
<protein>
    <recommendedName>
        <fullName evidence="5">Transmembrane protein</fullName>
    </recommendedName>
</protein>